<name>A0A1J9RJM4_9PEZI</name>
<accession>A0A1J9RJM4</accession>
<dbReference type="PANTHER" id="PTHR42070">
    <property type="entry name" value="FILAMENT ASSOCIATED PROTEIN, PUTATIVE (AFU_ORTHOLOGUE AFUA_8G06630)-RELATED"/>
    <property type="match status" value="1"/>
</dbReference>
<feature type="compositionally biased region" description="Basic and acidic residues" evidence="1">
    <location>
        <begin position="1"/>
        <end position="18"/>
    </location>
</feature>
<feature type="compositionally biased region" description="Low complexity" evidence="1">
    <location>
        <begin position="157"/>
        <end position="178"/>
    </location>
</feature>
<feature type="compositionally biased region" description="Low complexity" evidence="1">
    <location>
        <begin position="116"/>
        <end position="132"/>
    </location>
</feature>
<evidence type="ECO:0000313" key="2">
    <source>
        <dbReference type="EMBL" id="OJD40210.1"/>
    </source>
</evidence>
<protein>
    <recommendedName>
        <fullName evidence="4">Bzip transcription factor</fullName>
    </recommendedName>
</protein>
<keyword evidence="3" id="KW-1185">Reference proteome</keyword>
<dbReference type="GeneID" id="31010081"/>
<proteinExistence type="predicted"/>
<dbReference type="EMBL" id="MNUE01000001">
    <property type="protein sequence ID" value="OJD40210.1"/>
    <property type="molecule type" value="Genomic_DNA"/>
</dbReference>
<organism evidence="2 3">
    <name type="scientific">Diplodia corticola</name>
    <dbReference type="NCBI Taxonomy" id="236234"/>
    <lineage>
        <taxon>Eukaryota</taxon>
        <taxon>Fungi</taxon>
        <taxon>Dikarya</taxon>
        <taxon>Ascomycota</taxon>
        <taxon>Pezizomycotina</taxon>
        <taxon>Dothideomycetes</taxon>
        <taxon>Dothideomycetes incertae sedis</taxon>
        <taxon>Botryosphaeriales</taxon>
        <taxon>Botryosphaeriaceae</taxon>
        <taxon>Diplodia</taxon>
    </lineage>
</organism>
<dbReference type="Proteomes" id="UP000183809">
    <property type="component" value="Unassembled WGS sequence"/>
</dbReference>
<feature type="compositionally biased region" description="Low complexity" evidence="1">
    <location>
        <begin position="92"/>
        <end position="102"/>
    </location>
</feature>
<dbReference type="CDD" id="cd14688">
    <property type="entry name" value="bZIP_YAP"/>
    <property type="match status" value="1"/>
</dbReference>
<dbReference type="OrthoDB" id="4505928at2759"/>
<evidence type="ECO:0000256" key="1">
    <source>
        <dbReference type="SAM" id="MobiDB-lite"/>
    </source>
</evidence>
<evidence type="ECO:0000313" key="3">
    <source>
        <dbReference type="Proteomes" id="UP000183809"/>
    </source>
</evidence>
<sequence length="290" mass="31219">MLTRAQKDNLARIRDNQRRSRARRKEYLQELESKYRSCEQMGVQASAEIQAAAKRVLDENRRLRALLRQVGVSDADIDSFNPPSLPSPSLPSPSASADALDSMLRAPRPCNPGPVSACPSRSSCESSRSPASQGPTSTPLSTAGLEPPALPPQMQPSLRSYSSATSSSSAFDTPPAAESPVVPIPSAPPFPISALADSACAYDPPYNTYYGVPNLGNWTWPAADDMPHNPAQHMPNSSSCLHAAHLIRSMRSDVGPELEQDMGCTGHGQDCKVDNTVVFDLVDKYSMRGL</sequence>
<reference evidence="2 3" key="1">
    <citation type="submission" date="2016-10" db="EMBL/GenBank/DDBJ databases">
        <title>Proteomics and genomics reveal pathogen-plant mechanisms compatible with a hemibiotrophic lifestyle of Diplodia corticola.</title>
        <authorList>
            <person name="Fernandes I."/>
            <person name="De Jonge R."/>
            <person name="Van De Peer Y."/>
            <person name="Devreese B."/>
            <person name="Alves A."/>
            <person name="Esteves A.C."/>
        </authorList>
    </citation>
    <scope>NUCLEOTIDE SEQUENCE [LARGE SCALE GENOMIC DNA]</scope>
    <source>
        <strain evidence="2 3">CBS 112549</strain>
    </source>
</reference>
<feature type="region of interest" description="Disordered" evidence="1">
    <location>
        <begin position="75"/>
        <end position="178"/>
    </location>
</feature>
<comment type="caution">
    <text evidence="2">The sequence shown here is derived from an EMBL/GenBank/DDBJ whole genome shotgun (WGS) entry which is preliminary data.</text>
</comment>
<dbReference type="STRING" id="236234.A0A1J9RJM4"/>
<gene>
    <name evidence="2" type="ORF">BKCO1_1000426</name>
</gene>
<evidence type="ECO:0008006" key="4">
    <source>
        <dbReference type="Google" id="ProtNLM"/>
    </source>
</evidence>
<dbReference type="PANTHER" id="PTHR42070:SF1">
    <property type="entry name" value="FILAMENT ASSOCIATED PROTEIN, PUTATIVE (AFU_ORTHOLOGUE AFUA_8G06630)-RELATED"/>
    <property type="match status" value="1"/>
</dbReference>
<dbReference type="AlphaFoldDB" id="A0A1J9RJM4"/>
<feature type="region of interest" description="Disordered" evidence="1">
    <location>
        <begin position="1"/>
        <end position="24"/>
    </location>
</feature>
<dbReference type="RefSeq" id="XP_020135053.1">
    <property type="nucleotide sequence ID" value="XM_020269822.1"/>
</dbReference>